<evidence type="ECO:0000256" key="2">
    <source>
        <dbReference type="SAM" id="MobiDB-lite"/>
    </source>
</evidence>
<accession>A0ABX9JLK0</accession>
<dbReference type="Gene3D" id="1.10.3210.10">
    <property type="entry name" value="Hypothetical protein af1432"/>
    <property type="match status" value="1"/>
</dbReference>
<feature type="compositionally biased region" description="Basic and acidic residues" evidence="2">
    <location>
        <begin position="52"/>
        <end position="65"/>
    </location>
</feature>
<feature type="region of interest" description="Disordered" evidence="2">
    <location>
        <begin position="1"/>
        <end position="65"/>
    </location>
</feature>
<sequence length="505" mass="56834">MLASRWTAAEGRRELAPGRPHRRMARSPTAQHEAPVSNQRTERWQQLLSPHRVGDKKDRPPLETRDERTAYDIDYDRIVFSSAFRSLHDKTQVFPLSTSDYTRTRLTHSIEASSVGRSLGQLAGRALKQRDVRVEPPHLGTIVAAACLAHDIGNPPFGHSGEAAIQHWVEKRFPPYSPERPTGPGNPFATESEQLDLVRFEGNAQGFRILTRLQARNRDGGLRYTVATVGAMSKYPRPSVLPGRRDKDRTRVSEKKFGFFQEDAQLAREVYRTLGLTEREPDVFSRHPLAFLVEAADDICYALIDLEDSAKLGLIPMEEACALLESVAALQPGFHPLKDKVDWESRLGRARAGAIFALIQECVGAFEEHVEAMEVGRFEQPLVSARPPVHQKLEAITGITRRKGYESERVLQIEAAGFKTLGGLLDMFAPAVLADKPDREQKKLRQLLPLEVFQRPGPYLEDRDEAIERLTPYQRLLCVTDYVSAMTDGFAVELYQRLSGIKLPE</sequence>
<dbReference type="SUPFAM" id="SSF109604">
    <property type="entry name" value="HD-domain/PDEase-like"/>
    <property type="match status" value="1"/>
</dbReference>
<organism evidence="4 5">
    <name type="scientific">Archangium gephyra</name>
    <dbReference type="NCBI Taxonomy" id="48"/>
    <lineage>
        <taxon>Bacteria</taxon>
        <taxon>Pseudomonadati</taxon>
        <taxon>Myxococcota</taxon>
        <taxon>Myxococcia</taxon>
        <taxon>Myxococcales</taxon>
        <taxon>Cystobacterineae</taxon>
        <taxon>Archangiaceae</taxon>
        <taxon>Archangium</taxon>
    </lineage>
</organism>
<dbReference type="InterPro" id="IPR023293">
    <property type="entry name" value="dGTP_triP_hydro_central_sf"/>
</dbReference>
<evidence type="ECO:0000313" key="5">
    <source>
        <dbReference type="Proteomes" id="UP000256345"/>
    </source>
</evidence>
<feature type="domain" description="HD" evidence="3">
    <location>
        <begin position="105"/>
        <end position="302"/>
    </location>
</feature>
<keyword evidence="5" id="KW-1185">Reference proteome</keyword>
<dbReference type="Gene3D" id="1.10.3550.10">
    <property type="entry name" value="eoxyguanosinetriphosphate triphosphohydrolase domain-like"/>
    <property type="match status" value="1"/>
</dbReference>
<dbReference type="PANTHER" id="PTHR11373:SF32">
    <property type="entry name" value="DEOXYGUANOSINETRIPHOSPHATE TRIPHOSPHOHYDROLASE"/>
    <property type="match status" value="1"/>
</dbReference>
<feature type="compositionally biased region" description="Polar residues" evidence="2">
    <location>
        <begin position="36"/>
        <end position="48"/>
    </location>
</feature>
<proteinExistence type="predicted"/>
<protein>
    <submittedName>
        <fullName evidence="4">DGTPase</fullName>
    </submittedName>
</protein>
<dbReference type="SMART" id="SM00471">
    <property type="entry name" value="HDc"/>
    <property type="match status" value="1"/>
</dbReference>
<keyword evidence="1" id="KW-0378">Hydrolase</keyword>
<dbReference type="Proteomes" id="UP000256345">
    <property type="component" value="Unassembled WGS sequence"/>
</dbReference>
<evidence type="ECO:0000256" key="1">
    <source>
        <dbReference type="ARBA" id="ARBA00022801"/>
    </source>
</evidence>
<dbReference type="InterPro" id="IPR006674">
    <property type="entry name" value="HD_domain"/>
</dbReference>
<dbReference type="Gene3D" id="1.10.3410.10">
    <property type="entry name" value="putative deoxyguanosinetriphosphate triphosphohydrolase like domain"/>
    <property type="match status" value="1"/>
</dbReference>
<dbReference type="InterPro" id="IPR003607">
    <property type="entry name" value="HD/PDEase_dom"/>
</dbReference>
<dbReference type="InterPro" id="IPR006261">
    <property type="entry name" value="dGTPase"/>
</dbReference>
<comment type="caution">
    <text evidence="4">The sequence shown here is derived from an EMBL/GenBank/DDBJ whole genome shotgun (WGS) entry which is preliminary data.</text>
</comment>
<dbReference type="PANTHER" id="PTHR11373">
    <property type="entry name" value="DEOXYNUCLEOSIDE TRIPHOSPHATE TRIPHOSPHOHYDROLASE"/>
    <property type="match status" value="1"/>
</dbReference>
<dbReference type="InterPro" id="IPR050135">
    <property type="entry name" value="dGTPase-like"/>
</dbReference>
<evidence type="ECO:0000313" key="4">
    <source>
        <dbReference type="EMBL" id="REG20453.1"/>
    </source>
</evidence>
<dbReference type="EMBL" id="QUMU01000021">
    <property type="protein sequence ID" value="REG20453.1"/>
    <property type="molecule type" value="Genomic_DNA"/>
</dbReference>
<evidence type="ECO:0000259" key="3">
    <source>
        <dbReference type="PROSITE" id="PS51831"/>
    </source>
</evidence>
<dbReference type="InterPro" id="IPR027432">
    <property type="entry name" value="dGTP_triphosphohydrolase_C"/>
</dbReference>
<dbReference type="NCBIfam" id="TIGR01353">
    <property type="entry name" value="dGTP_triPase"/>
    <property type="match status" value="1"/>
</dbReference>
<reference evidence="4 5" key="1">
    <citation type="submission" date="2018-08" db="EMBL/GenBank/DDBJ databases">
        <title>Genomic Encyclopedia of Archaeal and Bacterial Type Strains, Phase II (KMG-II): from individual species to whole genera.</title>
        <authorList>
            <person name="Goeker M."/>
        </authorList>
    </citation>
    <scope>NUCLEOTIDE SEQUENCE [LARGE SCALE GENOMIC DNA]</scope>
    <source>
        <strain evidence="4 5">DSM 2261</strain>
    </source>
</reference>
<gene>
    <name evidence="4" type="ORF">ATI61_12118</name>
</gene>
<name>A0ABX9JLK0_9BACT</name>
<dbReference type="PROSITE" id="PS51831">
    <property type="entry name" value="HD"/>
    <property type="match status" value="1"/>
</dbReference>